<organism evidence="1">
    <name type="scientific">uncultured Caudovirales phage</name>
    <dbReference type="NCBI Taxonomy" id="2100421"/>
    <lineage>
        <taxon>Viruses</taxon>
        <taxon>Duplodnaviria</taxon>
        <taxon>Heunggongvirae</taxon>
        <taxon>Uroviricota</taxon>
        <taxon>Caudoviricetes</taxon>
        <taxon>Peduoviridae</taxon>
        <taxon>Maltschvirus</taxon>
        <taxon>Maltschvirus maltsch</taxon>
    </lineage>
</organism>
<gene>
    <name evidence="1" type="ORF">UFOVP112_361</name>
</gene>
<proteinExistence type="predicted"/>
<protein>
    <submittedName>
        <fullName evidence="1">Uncharacterized protein</fullName>
    </submittedName>
</protein>
<evidence type="ECO:0000313" key="1">
    <source>
        <dbReference type="EMBL" id="CAB4129263.1"/>
    </source>
</evidence>
<dbReference type="EMBL" id="LR796233">
    <property type="protein sequence ID" value="CAB4129263.1"/>
    <property type="molecule type" value="Genomic_DNA"/>
</dbReference>
<accession>A0A6J5L7F1</accession>
<sequence length="76" mass="8939">MTTIEYKIGDDVSYGIGGDRYYDGKIVRMTKRFIFTNSGRKYTQKVAHDGRVYYTETGCKYCYLMPGVHEYMDPHF</sequence>
<name>A0A6J5L7F1_9CAUD</name>
<reference evidence="1" key="1">
    <citation type="submission" date="2020-04" db="EMBL/GenBank/DDBJ databases">
        <authorList>
            <person name="Chiriac C."/>
            <person name="Salcher M."/>
            <person name="Ghai R."/>
            <person name="Kavagutti S V."/>
        </authorList>
    </citation>
    <scope>NUCLEOTIDE SEQUENCE</scope>
</reference>